<accession>A0A934RA09</accession>
<dbReference type="AlphaFoldDB" id="A0A934RA09"/>
<dbReference type="Pfam" id="PF00213">
    <property type="entry name" value="OSCP"/>
    <property type="match status" value="1"/>
</dbReference>
<evidence type="ECO:0000313" key="7">
    <source>
        <dbReference type="EMBL" id="MBK1827909.1"/>
    </source>
</evidence>
<comment type="caution">
    <text evidence="7">The sequence shown here is derived from an EMBL/GenBank/DDBJ whole genome shotgun (WGS) entry which is preliminary data.</text>
</comment>
<gene>
    <name evidence="7" type="ORF">JIN81_12830</name>
</gene>
<evidence type="ECO:0000256" key="1">
    <source>
        <dbReference type="ARBA" id="ARBA00004370"/>
    </source>
</evidence>
<reference evidence="7" key="1">
    <citation type="submission" date="2021-01" db="EMBL/GenBank/DDBJ databases">
        <title>Modified the classification status of verrucomicrobia.</title>
        <authorList>
            <person name="Feng X."/>
        </authorList>
    </citation>
    <scope>NUCLEOTIDE SEQUENCE</scope>
    <source>
        <strain evidence="7">KCTC 22201</strain>
    </source>
</reference>
<evidence type="ECO:0000256" key="2">
    <source>
        <dbReference type="ARBA" id="ARBA00022448"/>
    </source>
</evidence>
<organism evidence="7 8">
    <name type="scientific">Haloferula rosea</name>
    <dbReference type="NCBI Taxonomy" id="490093"/>
    <lineage>
        <taxon>Bacteria</taxon>
        <taxon>Pseudomonadati</taxon>
        <taxon>Verrucomicrobiota</taxon>
        <taxon>Verrucomicrobiia</taxon>
        <taxon>Verrucomicrobiales</taxon>
        <taxon>Verrucomicrobiaceae</taxon>
        <taxon>Haloferula</taxon>
    </lineage>
</organism>
<keyword evidence="4" id="KW-0406">Ion transport</keyword>
<dbReference type="Proteomes" id="UP000658278">
    <property type="component" value="Unassembled WGS sequence"/>
</dbReference>
<keyword evidence="5" id="KW-0472">Membrane</keyword>
<evidence type="ECO:0000313" key="8">
    <source>
        <dbReference type="Proteomes" id="UP000658278"/>
    </source>
</evidence>
<dbReference type="GO" id="GO:0016020">
    <property type="term" value="C:membrane"/>
    <property type="evidence" value="ECO:0007669"/>
    <property type="project" value="UniProtKB-SubCell"/>
</dbReference>
<evidence type="ECO:0000256" key="3">
    <source>
        <dbReference type="ARBA" id="ARBA00022781"/>
    </source>
</evidence>
<evidence type="ECO:0000256" key="6">
    <source>
        <dbReference type="ARBA" id="ARBA00023310"/>
    </source>
</evidence>
<protein>
    <submittedName>
        <fullName evidence="7">F0F1 ATP synthase subunit delta</fullName>
    </submittedName>
</protein>
<proteinExistence type="predicted"/>
<name>A0A934RA09_9BACT</name>
<evidence type="ECO:0000256" key="5">
    <source>
        <dbReference type="ARBA" id="ARBA00023136"/>
    </source>
</evidence>
<dbReference type="InterPro" id="IPR000711">
    <property type="entry name" value="ATPase_OSCP/dsu"/>
</dbReference>
<keyword evidence="2" id="KW-0813">Transport</keyword>
<dbReference type="EMBL" id="JAENII010000009">
    <property type="protein sequence ID" value="MBK1827909.1"/>
    <property type="molecule type" value="Genomic_DNA"/>
</dbReference>
<keyword evidence="8" id="KW-1185">Reference proteome</keyword>
<sequence length="130" mass="14721">MKVSKVAASTARRIFTMCQTDGRLDEEKLSKAVKMVATRKPRDYRGVLVSLKRLVRLELQRNNVLIESATELDEATRQKIQSDLNAKHGATFNFEYRTNPELLGGLKVRIGNDVWDGSVKGRLDRLAEAF</sequence>
<dbReference type="RefSeq" id="WP_200280222.1">
    <property type="nucleotide sequence ID" value="NZ_JAENII010000009.1"/>
</dbReference>
<dbReference type="GO" id="GO:0046933">
    <property type="term" value="F:proton-transporting ATP synthase activity, rotational mechanism"/>
    <property type="evidence" value="ECO:0007669"/>
    <property type="project" value="InterPro"/>
</dbReference>
<keyword evidence="3" id="KW-0375">Hydrogen ion transport</keyword>
<evidence type="ECO:0000256" key="4">
    <source>
        <dbReference type="ARBA" id="ARBA00023065"/>
    </source>
</evidence>
<comment type="subcellular location">
    <subcellularLocation>
        <location evidence="1">Membrane</location>
    </subcellularLocation>
</comment>
<dbReference type="PANTHER" id="PTHR11910">
    <property type="entry name" value="ATP SYNTHASE DELTA CHAIN"/>
    <property type="match status" value="1"/>
</dbReference>
<keyword evidence="6" id="KW-0066">ATP synthesis</keyword>